<sequence>LLNHEKVLLSPHVAFYTDEAVKNLVDIPLNDVLSFIRTRQAENIVNP</sequence>
<dbReference type="Proteomes" id="UP000719917">
    <property type="component" value="Unassembled WGS sequence"/>
</dbReference>
<name>A0AAJ2Z252_WEICO</name>
<evidence type="ECO:0000313" key="1">
    <source>
        <dbReference type="EMBL" id="NBA12620.1"/>
    </source>
</evidence>
<feature type="non-terminal residue" evidence="1">
    <location>
        <position position="1"/>
    </location>
</feature>
<proteinExistence type="predicted"/>
<dbReference type="Gene3D" id="3.40.50.720">
    <property type="entry name" value="NAD(P)-binding Rossmann-like Domain"/>
    <property type="match status" value="2"/>
</dbReference>
<organism evidence="1 2">
    <name type="scientific">Weissella confusa</name>
    <name type="common">Lactobacillus confusus</name>
    <dbReference type="NCBI Taxonomy" id="1583"/>
    <lineage>
        <taxon>Bacteria</taxon>
        <taxon>Bacillati</taxon>
        <taxon>Bacillota</taxon>
        <taxon>Bacilli</taxon>
        <taxon>Lactobacillales</taxon>
        <taxon>Lactobacillaceae</taxon>
        <taxon>Weissella</taxon>
    </lineage>
</organism>
<dbReference type="EMBL" id="JAAAMQ010000074">
    <property type="protein sequence ID" value="NBA12620.1"/>
    <property type="molecule type" value="Genomic_DNA"/>
</dbReference>
<protein>
    <submittedName>
        <fullName evidence="1">D-2-hydroxyacid dehydrogenase</fullName>
    </submittedName>
</protein>
<evidence type="ECO:0000313" key="2">
    <source>
        <dbReference type="Proteomes" id="UP000719917"/>
    </source>
</evidence>
<reference evidence="1" key="1">
    <citation type="submission" date="2020-01" db="EMBL/GenBank/DDBJ databases">
        <title>First Reported Case and Whole Genome of Weissella confusa in an Equid.</title>
        <authorList>
            <person name="Little S.V."/>
            <person name="Lawhon S.D."/>
        </authorList>
    </citation>
    <scope>NUCLEOTIDE SEQUENCE</scope>
    <source>
        <strain evidence="1">718955</strain>
    </source>
</reference>
<comment type="caution">
    <text evidence="1">The sequence shown here is derived from an EMBL/GenBank/DDBJ whole genome shotgun (WGS) entry which is preliminary data.</text>
</comment>
<gene>
    <name evidence="1" type="ORF">GTU77_10685</name>
</gene>
<accession>A0AAJ2Z252</accession>
<dbReference type="AlphaFoldDB" id="A0AAJ2Z252"/>